<dbReference type="Pfam" id="PF13360">
    <property type="entry name" value="PQQ_2"/>
    <property type="match status" value="2"/>
</dbReference>
<name>A0A6B0SNW3_9EURY</name>
<comment type="caution">
    <text evidence="3">The sequence shown here is derived from an EMBL/GenBank/DDBJ whole genome shotgun (WGS) entry which is preliminary data.</text>
</comment>
<dbReference type="Proteomes" id="UP000437065">
    <property type="component" value="Unassembled WGS sequence"/>
</dbReference>
<organism evidence="3 4">
    <name type="scientific">Halobaculum saliterrae</name>
    <dbReference type="NCBI Taxonomy" id="2073113"/>
    <lineage>
        <taxon>Archaea</taxon>
        <taxon>Methanobacteriati</taxon>
        <taxon>Methanobacteriota</taxon>
        <taxon>Stenosarchaea group</taxon>
        <taxon>Halobacteria</taxon>
        <taxon>Halobacteriales</taxon>
        <taxon>Haloferacaceae</taxon>
        <taxon>Halobaculum</taxon>
    </lineage>
</organism>
<proteinExistence type="predicted"/>
<dbReference type="Gene3D" id="2.40.10.480">
    <property type="match status" value="1"/>
</dbReference>
<keyword evidence="4" id="KW-1185">Reference proteome</keyword>
<gene>
    <name evidence="3" type="ORF">GRX01_03460</name>
</gene>
<evidence type="ECO:0000256" key="1">
    <source>
        <dbReference type="SAM" id="MobiDB-lite"/>
    </source>
</evidence>
<reference evidence="3 4" key="1">
    <citation type="submission" date="2019-12" db="EMBL/GenBank/DDBJ databases">
        <title>Isolation and characterization of three novel carbon monoxide-oxidizing members of Halobacteria from salione crusts and soils.</title>
        <authorList>
            <person name="Myers M.R."/>
            <person name="King G.M."/>
        </authorList>
    </citation>
    <scope>NUCLEOTIDE SEQUENCE [LARGE SCALE GENOMIC DNA]</scope>
    <source>
        <strain evidence="3 4">WSA2</strain>
    </source>
</reference>
<dbReference type="PANTHER" id="PTHR34512">
    <property type="entry name" value="CELL SURFACE PROTEIN"/>
    <property type="match status" value="1"/>
</dbReference>
<dbReference type="RefSeq" id="WP_159663489.1">
    <property type="nucleotide sequence ID" value="NZ_WUUS01000002.1"/>
</dbReference>
<dbReference type="InterPro" id="IPR015943">
    <property type="entry name" value="WD40/YVTN_repeat-like_dom_sf"/>
</dbReference>
<dbReference type="EMBL" id="WUUS01000002">
    <property type="protein sequence ID" value="MXR40415.1"/>
    <property type="molecule type" value="Genomic_DNA"/>
</dbReference>
<accession>A0A6B0SNW3</accession>
<dbReference type="SUPFAM" id="SSF50998">
    <property type="entry name" value="Quinoprotein alcohol dehydrogenase-like"/>
    <property type="match status" value="1"/>
</dbReference>
<dbReference type="Gene3D" id="2.130.10.10">
    <property type="entry name" value="YVTN repeat-like/Quinoprotein amine dehydrogenase"/>
    <property type="match status" value="1"/>
</dbReference>
<feature type="domain" description="Pyrrolo-quinoline quinone repeat" evidence="2">
    <location>
        <begin position="83"/>
        <end position="158"/>
    </location>
</feature>
<evidence type="ECO:0000313" key="4">
    <source>
        <dbReference type="Proteomes" id="UP000437065"/>
    </source>
</evidence>
<evidence type="ECO:0000259" key="2">
    <source>
        <dbReference type="Pfam" id="PF13360"/>
    </source>
</evidence>
<dbReference type="InterPro" id="IPR011047">
    <property type="entry name" value="Quinoprotein_ADH-like_sf"/>
</dbReference>
<dbReference type="SMART" id="SM00564">
    <property type="entry name" value="PQQ"/>
    <property type="match status" value="3"/>
</dbReference>
<dbReference type="InterPro" id="IPR002372">
    <property type="entry name" value="PQQ_rpt_dom"/>
</dbReference>
<dbReference type="PROSITE" id="PS51257">
    <property type="entry name" value="PROKAR_LIPOPROTEIN"/>
    <property type="match status" value="1"/>
</dbReference>
<evidence type="ECO:0000313" key="3">
    <source>
        <dbReference type="EMBL" id="MXR40415.1"/>
    </source>
</evidence>
<dbReference type="AlphaFoldDB" id="A0A6B0SNW3"/>
<feature type="region of interest" description="Disordered" evidence="1">
    <location>
        <begin position="18"/>
        <end position="89"/>
    </location>
</feature>
<dbReference type="PANTHER" id="PTHR34512:SF30">
    <property type="entry name" value="OUTER MEMBRANE PROTEIN ASSEMBLY FACTOR BAMB"/>
    <property type="match status" value="1"/>
</dbReference>
<feature type="compositionally biased region" description="Low complexity" evidence="1">
    <location>
        <begin position="24"/>
        <end position="55"/>
    </location>
</feature>
<sequence length="403" mass="42528">MPSRRSVLTTLSSAVFAGCASEQTSPTSTETATPTTTPASTASTGTATPATTPPADLTGAWTHPDADPRGTRSVSTRAPDSTPERVWSAELGQGATPVLFSNGAVYTAIAGQLTKRDARTGKVTWRTTFGEIDLVAVSEDTLYVTTGKNTPTTRALSTAGPGEGFERWRAEGVRVHRATSDLIVTTASKTLRAYAPDGTERWRVHVDHLEGPAERFGSIAVGPDHVFTTVESGGSVGWVYGFDRATGEPQWHDIGPNHAGLLTVTPDLVLSGGFHGQIQAWGHDGSSRWKVGTTPPVGDIAFASDRVYVSANTRGSTSDPALAVLDTTGSQVWTRKQGKFTALADDVVLVDTSDGLSALDSQSGNERWTWSHTDAIGRVVPATGALFLQTGKEGTEKKLHMLV</sequence>
<feature type="domain" description="Pyrrolo-quinoline quinone repeat" evidence="2">
    <location>
        <begin position="237"/>
        <end position="371"/>
    </location>
</feature>
<protein>
    <submittedName>
        <fullName evidence="3">PQQ-binding-like beta-propeller repeat protein</fullName>
    </submittedName>
</protein>
<dbReference type="InterPro" id="IPR018391">
    <property type="entry name" value="PQQ_b-propeller_rpt"/>
</dbReference>
<dbReference type="OrthoDB" id="8638at2157"/>